<evidence type="ECO:0000256" key="3">
    <source>
        <dbReference type="ARBA" id="ARBA00022729"/>
    </source>
</evidence>
<evidence type="ECO:0000256" key="6">
    <source>
        <dbReference type="ARBA" id="ARBA00022989"/>
    </source>
</evidence>
<dbReference type="GO" id="GO:0005886">
    <property type="term" value="C:plasma membrane"/>
    <property type="evidence" value="ECO:0007669"/>
    <property type="project" value="TreeGrafter"/>
</dbReference>
<dbReference type="Gene3D" id="2.60.40.10">
    <property type="entry name" value="Immunoglobulins"/>
    <property type="match status" value="2"/>
</dbReference>
<sequence>QSPSIVERFDEIITQPGDSVSLRCVSQAAPLAQIEWTLDGSPIPSSTRYRFGDFVIKNYHQKSDQTLLISHLNITNARIEDGGLYRCTARNLAGSVFHQARVNVVGKGSIKLLTPNITAVAGTDLQLNCPYYGYPIKSISWFGKDGLKRKLPINDRQTISSNGTLHIR</sequence>
<dbReference type="InterPro" id="IPR007110">
    <property type="entry name" value="Ig-like_dom"/>
</dbReference>
<keyword evidence="5" id="KW-0130">Cell adhesion</keyword>
<dbReference type="InterPro" id="IPR013783">
    <property type="entry name" value="Ig-like_fold"/>
</dbReference>
<dbReference type="GO" id="GO:0098632">
    <property type="term" value="F:cell-cell adhesion mediator activity"/>
    <property type="evidence" value="ECO:0007669"/>
    <property type="project" value="TreeGrafter"/>
</dbReference>
<name>A0A132A0E3_SARSC</name>
<dbReference type="GO" id="GO:0030424">
    <property type="term" value="C:axon"/>
    <property type="evidence" value="ECO:0007669"/>
    <property type="project" value="TreeGrafter"/>
</dbReference>
<accession>A0A132A0E3</accession>
<dbReference type="PROSITE" id="PS50835">
    <property type="entry name" value="IG_LIKE"/>
    <property type="match status" value="1"/>
</dbReference>
<evidence type="ECO:0000256" key="9">
    <source>
        <dbReference type="ARBA" id="ARBA00023319"/>
    </source>
</evidence>
<evidence type="ECO:0000256" key="1">
    <source>
        <dbReference type="ARBA" id="ARBA00004167"/>
    </source>
</evidence>
<dbReference type="SUPFAM" id="SSF48726">
    <property type="entry name" value="Immunoglobulin"/>
    <property type="match status" value="2"/>
</dbReference>
<organism evidence="10 11">
    <name type="scientific">Sarcoptes scabiei</name>
    <name type="common">Itch mite</name>
    <name type="synonym">Acarus scabiei</name>
    <dbReference type="NCBI Taxonomy" id="52283"/>
    <lineage>
        <taxon>Eukaryota</taxon>
        <taxon>Metazoa</taxon>
        <taxon>Ecdysozoa</taxon>
        <taxon>Arthropoda</taxon>
        <taxon>Chelicerata</taxon>
        <taxon>Arachnida</taxon>
        <taxon>Acari</taxon>
        <taxon>Acariformes</taxon>
        <taxon>Sarcoptiformes</taxon>
        <taxon>Astigmata</taxon>
        <taxon>Psoroptidia</taxon>
        <taxon>Sarcoptoidea</taxon>
        <taxon>Sarcoptidae</taxon>
        <taxon>Sarcoptinae</taxon>
        <taxon>Sarcoptes</taxon>
    </lineage>
</organism>
<dbReference type="Proteomes" id="UP000616769">
    <property type="component" value="Unassembled WGS sequence"/>
</dbReference>
<keyword evidence="8" id="KW-1015">Disulfide bond</keyword>
<dbReference type="VEuPathDB" id="VectorBase:SSCA010200"/>
<dbReference type="EMBL" id="JXLN01008492">
    <property type="protein sequence ID" value="KPM04361.1"/>
    <property type="molecule type" value="Genomic_DNA"/>
</dbReference>
<evidence type="ECO:0000256" key="5">
    <source>
        <dbReference type="ARBA" id="ARBA00022889"/>
    </source>
</evidence>
<dbReference type="InterPro" id="IPR003598">
    <property type="entry name" value="Ig_sub2"/>
</dbReference>
<dbReference type="InterPro" id="IPR036179">
    <property type="entry name" value="Ig-like_dom_sf"/>
</dbReference>
<evidence type="ECO:0000313" key="11">
    <source>
        <dbReference type="Proteomes" id="UP000616769"/>
    </source>
</evidence>
<dbReference type="SMART" id="SM00409">
    <property type="entry name" value="IG"/>
    <property type="match status" value="1"/>
</dbReference>
<feature type="non-terminal residue" evidence="10">
    <location>
        <position position="1"/>
    </location>
</feature>
<evidence type="ECO:0000256" key="2">
    <source>
        <dbReference type="ARBA" id="ARBA00022692"/>
    </source>
</evidence>
<dbReference type="GO" id="GO:0007411">
    <property type="term" value="P:axon guidance"/>
    <property type="evidence" value="ECO:0007669"/>
    <property type="project" value="TreeGrafter"/>
</dbReference>
<keyword evidence="3" id="KW-0732">Signal</keyword>
<comment type="subcellular location">
    <subcellularLocation>
        <location evidence="1">Membrane</location>
        <topology evidence="1">Single-pass membrane protein</topology>
    </subcellularLocation>
</comment>
<dbReference type="GO" id="GO:0007156">
    <property type="term" value="P:homophilic cell adhesion via plasma membrane adhesion molecules"/>
    <property type="evidence" value="ECO:0007669"/>
    <property type="project" value="TreeGrafter"/>
</dbReference>
<gene>
    <name evidence="10" type="ORF">QR98_0028050</name>
</gene>
<keyword evidence="7" id="KW-0472">Membrane</keyword>
<reference evidence="10 11" key="1">
    <citation type="journal article" date="2015" name="Parasit. Vectors">
        <title>Draft genome of the scabies mite.</title>
        <authorList>
            <person name="Rider S.D.Jr."/>
            <person name="Morgan M.S."/>
            <person name="Arlian L.G."/>
        </authorList>
    </citation>
    <scope>NUCLEOTIDE SEQUENCE [LARGE SCALE GENOMIC DNA]</scope>
    <source>
        <strain evidence="10">Arlian Lab</strain>
    </source>
</reference>
<evidence type="ECO:0000256" key="8">
    <source>
        <dbReference type="ARBA" id="ARBA00023157"/>
    </source>
</evidence>
<dbReference type="GO" id="GO:0007417">
    <property type="term" value="P:central nervous system development"/>
    <property type="evidence" value="ECO:0007669"/>
    <property type="project" value="TreeGrafter"/>
</dbReference>
<dbReference type="SMART" id="SM00408">
    <property type="entry name" value="IGc2"/>
    <property type="match status" value="1"/>
</dbReference>
<dbReference type="InterPro" id="IPR013098">
    <property type="entry name" value="Ig_I-set"/>
</dbReference>
<evidence type="ECO:0000256" key="7">
    <source>
        <dbReference type="ARBA" id="ARBA00023136"/>
    </source>
</evidence>
<keyword evidence="6" id="KW-1133">Transmembrane helix</keyword>
<evidence type="ECO:0000313" key="10">
    <source>
        <dbReference type="EMBL" id="KPM04361.1"/>
    </source>
</evidence>
<comment type="caution">
    <text evidence="10">The sequence shown here is derived from an EMBL/GenBank/DDBJ whole genome shotgun (WGS) entry which is preliminary data.</text>
</comment>
<keyword evidence="4" id="KW-0677">Repeat</keyword>
<dbReference type="GO" id="GO:0070593">
    <property type="term" value="P:dendrite self-avoidance"/>
    <property type="evidence" value="ECO:0007669"/>
    <property type="project" value="TreeGrafter"/>
</dbReference>
<keyword evidence="2" id="KW-0812">Transmembrane</keyword>
<protein>
    <submittedName>
        <fullName evidence="10">Down syndrome cell adhesion molecule 4-like protein</fullName>
    </submittedName>
</protein>
<keyword evidence="9" id="KW-0393">Immunoglobulin domain</keyword>
<dbReference type="FunFam" id="2.60.40.10:FF:000017">
    <property type="entry name" value="Down syndrome cell adhesion molecule b"/>
    <property type="match status" value="1"/>
</dbReference>
<proteinExistence type="predicted"/>
<dbReference type="OrthoDB" id="6503198at2759"/>
<dbReference type="Pfam" id="PF07679">
    <property type="entry name" value="I-set"/>
    <property type="match status" value="1"/>
</dbReference>
<dbReference type="InterPro" id="IPR003599">
    <property type="entry name" value="Ig_sub"/>
</dbReference>
<dbReference type="PANTHER" id="PTHR10075:SF14">
    <property type="entry name" value="CELL ADHESION MOLECULE DSCAM2-RELATED"/>
    <property type="match status" value="1"/>
</dbReference>
<dbReference type="AlphaFoldDB" id="A0A132A0E3"/>
<evidence type="ECO:0000256" key="4">
    <source>
        <dbReference type="ARBA" id="ARBA00022737"/>
    </source>
</evidence>
<dbReference type="PANTHER" id="PTHR10075">
    <property type="entry name" value="BASIGIN RELATED"/>
    <property type="match status" value="1"/>
</dbReference>